<evidence type="ECO:0000313" key="3">
    <source>
        <dbReference type="EnsemblPlants" id="EMT28043"/>
    </source>
</evidence>
<dbReference type="InterPro" id="IPR013083">
    <property type="entry name" value="Znf_RING/FYVE/PHD"/>
</dbReference>
<sequence>MATLCWSVDVKGGEALRSRVLDGRRGAVTSGSLVGPPSGRSVAVEAYVKTASGTLALASLSSERPRAELPRPVLVMESDFFCSRVRLHGGDPAGDVAVAVRFEGRFNDHVLPPPPLCEGLEDEDGDDEDDEDDNSEAEEYSVDSEDEEDDSSSEEEEDEESGDGEVDGQAASADDDVTLGSLQTLHRRKFVPEGQGQLVGGSAPRFACAGRTLGFMRVAAVESEGGDESKQILVLYRYTHFKASPDGVEQRGRTKEHQLRFIATGDHAARSLAWAGSSLGLLIYPDILSKNKKLQEITKQLQELWSSLASQVSVPPGARRVEVFVDVGILRRADYTPASMGHMYTALESMVADPWPGRFVGMELHLPVPVRSGTEGHDDDDSGRSADERPAKRRRVDVAGEDCPVCLQLLDGDDLAAWPGCGGKPHVFHGACLEGVLQNSEICRMCRHKLDIKHKLE</sequence>
<feature type="compositionally biased region" description="Acidic residues" evidence="1">
    <location>
        <begin position="119"/>
        <end position="166"/>
    </location>
</feature>
<name>M8C1W3_AEGTA</name>
<proteinExistence type="predicted"/>
<organism evidence="3">
    <name type="scientific">Aegilops tauschii</name>
    <name type="common">Tausch's goatgrass</name>
    <name type="synonym">Aegilops squarrosa</name>
    <dbReference type="NCBI Taxonomy" id="37682"/>
    <lineage>
        <taxon>Eukaryota</taxon>
        <taxon>Viridiplantae</taxon>
        <taxon>Streptophyta</taxon>
        <taxon>Embryophyta</taxon>
        <taxon>Tracheophyta</taxon>
        <taxon>Spermatophyta</taxon>
        <taxon>Magnoliopsida</taxon>
        <taxon>Liliopsida</taxon>
        <taxon>Poales</taxon>
        <taxon>Poaceae</taxon>
        <taxon>BOP clade</taxon>
        <taxon>Pooideae</taxon>
        <taxon>Triticodae</taxon>
        <taxon>Triticeae</taxon>
        <taxon>Triticinae</taxon>
        <taxon>Aegilops</taxon>
    </lineage>
</organism>
<dbReference type="AlphaFoldDB" id="M8C1W3"/>
<evidence type="ECO:0000256" key="1">
    <source>
        <dbReference type="SAM" id="MobiDB-lite"/>
    </source>
</evidence>
<reference evidence="3" key="1">
    <citation type="submission" date="2015-06" db="UniProtKB">
        <authorList>
            <consortium name="EnsemblPlants"/>
        </authorList>
    </citation>
    <scope>IDENTIFICATION</scope>
</reference>
<feature type="domain" description="RING-type" evidence="2">
    <location>
        <begin position="402"/>
        <end position="447"/>
    </location>
</feature>
<protein>
    <recommendedName>
        <fullName evidence="2">RING-type domain-containing protein</fullName>
    </recommendedName>
</protein>
<dbReference type="Pfam" id="PF13639">
    <property type="entry name" value="zf-RING_2"/>
    <property type="match status" value="1"/>
</dbReference>
<dbReference type="CDD" id="cd16448">
    <property type="entry name" value="RING-H2"/>
    <property type="match status" value="1"/>
</dbReference>
<dbReference type="SUPFAM" id="SSF57850">
    <property type="entry name" value="RING/U-box"/>
    <property type="match status" value="1"/>
</dbReference>
<dbReference type="InterPro" id="IPR001841">
    <property type="entry name" value="Znf_RING"/>
</dbReference>
<dbReference type="EnsemblPlants" id="EMT28043">
    <property type="protein sequence ID" value="EMT28043"/>
    <property type="gene ID" value="F775_03107"/>
</dbReference>
<accession>M8C1W3</accession>
<feature type="region of interest" description="Disordered" evidence="1">
    <location>
        <begin position="370"/>
        <end position="395"/>
    </location>
</feature>
<evidence type="ECO:0000259" key="2">
    <source>
        <dbReference type="Pfam" id="PF13639"/>
    </source>
</evidence>
<dbReference type="Gene3D" id="3.30.40.10">
    <property type="entry name" value="Zinc/RING finger domain, C3HC4 (zinc finger)"/>
    <property type="match status" value="1"/>
</dbReference>
<feature type="region of interest" description="Disordered" evidence="1">
    <location>
        <begin position="108"/>
        <end position="174"/>
    </location>
</feature>